<organism evidence="12 13">
    <name type="scientific">Pristionchus mayeri</name>
    <dbReference type="NCBI Taxonomy" id="1317129"/>
    <lineage>
        <taxon>Eukaryota</taxon>
        <taxon>Metazoa</taxon>
        <taxon>Ecdysozoa</taxon>
        <taxon>Nematoda</taxon>
        <taxon>Chromadorea</taxon>
        <taxon>Rhabditida</taxon>
        <taxon>Rhabditina</taxon>
        <taxon>Diplogasteromorpha</taxon>
        <taxon>Diplogasteroidea</taxon>
        <taxon>Neodiplogasteridae</taxon>
        <taxon>Pristionchus</taxon>
    </lineage>
</organism>
<accession>A0AAN5IE71</accession>
<evidence type="ECO:0000313" key="12">
    <source>
        <dbReference type="EMBL" id="GMR60765.1"/>
    </source>
</evidence>
<dbReference type="GO" id="GO:0019509">
    <property type="term" value="P:L-methionine salvage from methylthioadenosine"/>
    <property type="evidence" value="ECO:0007669"/>
    <property type="project" value="UniProtKB-UniRule"/>
</dbReference>
<feature type="binding site" evidence="11">
    <location>
        <position position="99"/>
    </location>
    <ligand>
        <name>Ni(2+)</name>
        <dbReference type="ChEBI" id="CHEBI:49786"/>
        <note>for nickel-dependent acireductone dioxygenase activity</note>
    </ligand>
</feature>
<dbReference type="GO" id="GO:0010309">
    <property type="term" value="F:acireductone dioxygenase [iron(II)-requiring] activity"/>
    <property type="evidence" value="ECO:0007669"/>
    <property type="project" value="UniProtKB-UniRule"/>
</dbReference>
<keyword evidence="4 11" id="KW-0028">Amino-acid biosynthesis</keyword>
<dbReference type="PANTHER" id="PTHR23418">
    <property type="entry name" value="ACIREDUCTONE DIOXYGENASE"/>
    <property type="match status" value="1"/>
</dbReference>
<evidence type="ECO:0000256" key="3">
    <source>
        <dbReference type="ARBA" id="ARBA00022596"/>
    </source>
</evidence>
<gene>
    <name evidence="12" type="ORF">PMAYCL1PPCAC_30960</name>
</gene>
<keyword evidence="8 11" id="KW-0408">Iron</keyword>
<protein>
    <recommendedName>
        <fullName evidence="11">Acireductone dioxygenase</fullName>
    </recommendedName>
    <alternativeName>
        <fullName evidence="11">Acireductone dioxygenase (Fe(2+)-requiring)</fullName>
        <shortName evidence="11">ARD'</shortName>
        <shortName evidence="11">Fe-ARD</shortName>
        <ecNumber evidence="11">1.13.11.54</ecNumber>
    </alternativeName>
    <alternativeName>
        <fullName evidence="11">Acireductone dioxygenase (Ni(2+)-requiring)</fullName>
        <shortName evidence="11">ARD</shortName>
        <shortName evidence="11">Ni-ARD</shortName>
        <ecNumber evidence="11">1.13.11.53</ecNumber>
    </alternativeName>
</protein>
<evidence type="ECO:0000256" key="5">
    <source>
        <dbReference type="ARBA" id="ARBA00022723"/>
    </source>
</evidence>
<comment type="catalytic activity">
    <reaction evidence="11">
        <text>1,2-dihydroxy-5-(methylsulfanyl)pent-1-en-3-one + O2 = 3-(methylsulfanyl)propanoate + CO + formate + 2 H(+)</text>
        <dbReference type="Rhea" id="RHEA:14161"/>
        <dbReference type="ChEBI" id="CHEBI:15378"/>
        <dbReference type="ChEBI" id="CHEBI:15379"/>
        <dbReference type="ChEBI" id="CHEBI:15740"/>
        <dbReference type="ChEBI" id="CHEBI:17245"/>
        <dbReference type="ChEBI" id="CHEBI:49016"/>
        <dbReference type="ChEBI" id="CHEBI:49252"/>
        <dbReference type="EC" id="1.13.11.53"/>
    </reaction>
</comment>
<name>A0AAN5IE71_9BILA</name>
<evidence type="ECO:0000256" key="8">
    <source>
        <dbReference type="ARBA" id="ARBA00023004"/>
    </source>
</evidence>
<proteinExistence type="inferred from homology"/>
<dbReference type="Proteomes" id="UP001328107">
    <property type="component" value="Unassembled WGS sequence"/>
</dbReference>
<evidence type="ECO:0000313" key="13">
    <source>
        <dbReference type="Proteomes" id="UP001328107"/>
    </source>
</evidence>
<evidence type="ECO:0000256" key="4">
    <source>
        <dbReference type="ARBA" id="ARBA00022605"/>
    </source>
</evidence>
<comment type="pathway">
    <text evidence="11">Amino-acid biosynthesis; L-methionine biosynthesis via salvage pathway; L-methionine from S-methyl-5-thio-alpha-D-ribose 1-phosphate: step 5/6.</text>
</comment>
<dbReference type="SUPFAM" id="SSF51182">
    <property type="entry name" value="RmlC-like cupins"/>
    <property type="match status" value="1"/>
</dbReference>
<evidence type="ECO:0000256" key="7">
    <source>
        <dbReference type="ARBA" id="ARBA00023002"/>
    </source>
</evidence>
<dbReference type="GO" id="GO:0016151">
    <property type="term" value="F:nickel cation binding"/>
    <property type="evidence" value="ECO:0007669"/>
    <property type="project" value="UniProtKB-UniRule"/>
</dbReference>
<feature type="binding site" evidence="11">
    <location>
        <position position="138"/>
    </location>
    <ligand>
        <name>Ni(2+)</name>
        <dbReference type="ChEBI" id="CHEBI:49786"/>
        <note>for nickel-dependent acireductone dioxygenase activity</note>
    </ligand>
</feature>
<keyword evidence="7 11" id="KW-0560">Oxidoreductase</keyword>
<dbReference type="Pfam" id="PF03079">
    <property type="entry name" value="ARD"/>
    <property type="match status" value="1"/>
</dbReference>
<dbReference type="HAMAP" id="MF_03154">
    <property type="entry name" value="Salvage_MtnD_euk"/>
    <property type="match status" value="1"/>
</dbReference>
<comment type="catalytic activity">
    <reaction evidence="1 11">
        <text>1,2-dihydroxy-5-(methylsulfanyl)pent-1-en-3-one + O2 = 4-methylsulfanyl-2-oxobutanoate + formate + 2 H(+)</text>
        <dbReference type="Rhea" id="RHEA:24504"/>
        <dbReference type="ChEBI" id="CHEBI:15378"/>
        <dbReference type="ChEBI" id="CHEBI:15379"/>
        <dbReference type="ChEBI" id="CHEBI:15740"/>
        <dbReference type="ChEBI" id="CHEBI:16723"/>
        <dbReference type="ChEBI" id="CHEBI:49252"/>
        <dbReference type="EC" id="1.13.11.54"/>
    </reaction>
</comment>
<feature type="binding site" evidence="11">
    <location>
        <position position="95"/>
    </location>
    <ligand>
        <name>Ni(2+)</name>
        <dbReference type="ChEBI" id="CHEBI:49786"/>
        <note>for nickel-dependent acireductone dioxygenase activity</note>
    </ligand>
</feature>
<evidence type="ECO:0000256" key="2">
    <source>
        <dbReference type="ARBA" id="ARBA00022490"/>
    </source>
</evidence>
<evidence type="ECO:0000256" key="1">
    <source>
        <dbReference type="ARBA" id="ARBA00000428"/>
    </source>
</evidence>
<dbReference type="PANTHER" id="PTHR23418:SF0">
    <property type="entry name" value="ACIREDUCTONE DIOXYGENASE"/>
    <property type="match status" value="1"/>
</dbReference>
<evidence type="ECO:0000256" key="6">
    <source>
        <dbReference type="ARBA" id="ARBA00022964"/>
    </source>
</evidence>
<evidence type="ECO:0000256" key="9">
    <source>
        <dbReference type="ARBA" id="ARBA00023167"/>
    </source>
</evidence>
<keyword evidence="3 11" id="KW-0533">Nickel</keyword>
<comment type="function">
    <text evidence="11">Catalyzes 2 different reactions between oxygen and the acireductone 1,2-dihydroxy-3-keto-5-methylthiopentene (DHK-MTPene) depending upon the metal bound in the active site. Fe-containing acireductone dioxygenase (Fe-ARD) produces formate and 2-keto-4-methylthiobutyrate (KMTB), the alpha-ketoacid precursor of methionine in the methionine recycle pathway. Ni-containing acireductone dioxygenase (Ni-ARD) produces methylthiopropionate, carbon monoxide and formate, and does not lie on the methionine recycle pathway.</text>
</comment>
<dbReference type="GO" id="GO:0005634">
    <property type="term" value="C:nucleus"/>
    <property type="evidence" value="ECO:0007669"/>
    <property type="project" value="UniProtKB-SubCell"/>
</dbReference>
<feature type="binding site" evidence="11">
    <location>
        <position position="99"/>
    </location>
    <ligand>
        <name>Fe(2+)</name>
        <dbReference type="ChEBI" id="CHEBI:29033"/>
        <note>for iron-dependent acireductone dioxygenase activity</note>
    </ligand>
</feature>
<keyword evidence="10 11" id="KW-0539">Nucleus</keyword>
<dbReference type="Gene3D" id="2.60.120.10">
    <property type="entry name" value="Jelly Rolls"/>
    <property type="match status" value="1"/>
</dbReference>
<dbReference type="FunFam" id="2.60.120.10:FF:000099">
    <property type="entry name" value="1,2-dihydroxy-3-keto-5-methylthiopentene dioxygenase"/>
    <property type="match status" value="1"/>
</dbReference>
<keyword evidence="5 11" id="KW-0479">Metal-binding</keyword>
<comment type="caution">
    <text evidence="12">The sequence shown here is derived from an EMBL/GenBank/DDBJ whole genome shotgun (WGS) entry which is preliminary data.</text>
</comment>
<dbReference type="InterPro" id="IPR027496">
    <property type="entry name" value="ARD_euk"/>
</dbReference>
<comment type="subcellular location">
    <subcellularLocation>
        <location evidence="11">Cytoplasm</location>
    </subcellularLocation>
    <subcellularLocation>
        <location evidence="11">Nucleus</location>
    </subcellularLocation>
</comment>
<feature type="binding site" evidence="11">
    <location>
        <position position="93"/>
    </location>
    <ligand>
        <name>Ni(2+)</name>
        <dbReference type="ChEBI" id="CHEBI:49786"/>
        <note>for nickel-dependent acireductone dioxygenase activity</note>
    </ligand>
</feature>
<evidence type="ECO:0000256" key="11">
    <source>
        <dbReference type="HAMAP-Rule" id="MF_03154"/>
    </source>
</evidence>
<keyword evidence="6 11" id="KW-0223">Dioxygenase</keyword>
<evidence type="ECO:0000256" key="10">
    <source>
        <dbReference type="ARBA" id="ARBA00023242"/>
    </source>
</evidence>
<dbReference type="GO" id="GO:0005506">
    <property type="term" value="F:iron ion binding"/>
    <property type="evidence" value="ECO:0007669"/>
    <property type="project" value="UniProtKB-UniRule"/>
</dbReference>
<dbReference type="InterPro" id="IPR014710">
    <property type="entry name" value="RmlC-like_jellyroll"/>
</dbReference>
<dbReference type="InterPro" id="IPR004313">
    <property type="entry name" value="ARD"/>
</dbReference>
<dbReference type="CDD" id="cd02232">
    <property type="entry name" value="cupin_ARD"/>
    <property type="match status" value="1"/>
</dbReference>
<keyword evidence="2 11" id="KW-0963">Cytoplasm</keyword>
<dbReference type="AlphaFoldDB" id="A0AAN5IE71"/>
<keyword evidence="9 11" id="KW-0486">Methionine biosynthesis</keyword>
<comment type="cofactor">
    <cofactor evidence="11">
        <name>Fe(2+)</name>
        <dbReference type="ChEBI" id="CHEBI:29033"/>
    </cofactor>
    <cofactor evidence="11">
        <name>Ni(2+)</name>
        <dbReference type="ChEBI" id="CHEBI:49786"/>
    </cofactor>
    <text evidence="11">Binds either 1 Fe or Ni cation per monomer. Iron-binding promotes an acireductone dioxygenase reaction producing 2-keto-4-methylthiobutyrate, while nickel-binding promotes an acireductone dioxygenase reaction producing 3-(methylsulfanyl)propanoate.</text>
</comment>
<dbReference type="InterPro" id="IPR011051">
    <property type="entry name" value="RmlC_Cupin_sf"/>
</dbReference>
<dbReference type="GO" id="GO:0005737">
    <property type="term" value="C:cytoplasm"/>
    <property type="evidence" value="ECO:0007669"/>
    <property type="project" value="UniProtKB-SubCell"/>
</dbReference>
<comment type="similarity">
    <text evidence="11">Belongs to the acireductone dioxygenase (ARD) family.</text>
</comment>
<sequence length="186" mass="21667">MEKCSSIAAYFMEEVAPGALQKKPLRLNDLPFTIKDLEESGCFAYKVDMSGDWEKAVEKYSEDVGMKNRDVVKINPVTMPNFDEKLAIFFEEHLHTDPEVRFIMEGSGYFDIRDVQDRWVRIPVAKGDLLFLPAGIYHRFTTDEKDSIVAMRFFKDAPRWEAHNRSKQETEEMVERKEYVKGIKAN</sequence>
<dbReference type="EC" id="1.13.11.54" evidence="11"/>
<feature type="binding site" evidence="11">
    <location>
        <position position="95"/>
    </location>
    <ligand>
        <name>Fe(2+)</name>
        <dbReference type="ChEBI" id="CHEBI:29033"/>
        <note>for iron-dependent acireductone dioxygenase activity</note>
    </ligand>
</feature>
<dbReference type="EMBL" id="BTRK01000006">
    <property type="protein sequence ID" value="GMR60765.1"/>
    <property type="molecule type" value="Genomic_DNA"/>
</dbReference>
<feature type="binding site" evidence="11">
    <location>
        <position position="93"/>
    </location>
    <ligand>
        <name>Fe(2+)</name>
        <dbReference type="ChEBI" id="CHEBI:29033"/>
        <note>for iron-dependent acireductone dioxygenase activity</note>
    </ligand>
</feature>
<dbReference type="GO" id="GO:0010308">
    <property type="term" value="F:acireductone dioxygenase (Ni2+-requiring) activity"/>
    <property type="evidence" value="ECO:0007669"/>
    <property type="project" value="UniProtKB-UniRule"/>
</dbReference>
<feature type="binding site" evidence="11">
    <location>
        <position position="138"/>
    </location>
    <ligand>
        <name>Fe(2+)</name>
        <dbReference type="ChEBI" id="CHEBI:29033"/>
        <note>for iron-dependent acireductone dioxygenase activity</note>
    </ligand>
</feature>
<reference evidence="13" key="1">
    <citation type="submission" date="2022-10" db="EMBL/GenBank/DDBJ databases">
        <title>Genome assembly of Pristionchus species.</title>
        <authorList>
            <person name="Yoshida K."/>
            <person name="Sommer R.J."/>
        </authorList>
    </citation>
    <scope>NUCLEOTIDE SEQUENCE [LARGE SCALE GENOMIC DNA]</scope>
    <source>
        <strain evidence="13">RS5460</strain>
    </source>
</reference>
<keyword evidence="13" id="KW-1185">Reference proteome</keyword>
<dbReference type="EC" id="1.13.11.53" evidence="11"/>